<comment type="caution">
    <text evidence="2">The sequence shown here is derived from an EMBL/GenBank/DDBJ whole genome shotgun (WGS) entry which is preliminary data.</text>
</comment>
<protein>
    <submittedName>
        <fullName evidence="2">Uncharacterized protein</fullName>
    </submittedName>
</protein>
<dbReference type="AlphaFoldDB" id="A0A8T4J3R1"/>
<dbReference type="Proteomes" id="UP000675554">
    <property type="component" value="Unassembled WGS sequence"/>
</dbReference>
<keyword evidence="1" id="KW-1133">Transmembrane helix</keyword>
<keyword evidence="3" id="KW-1185">Reference proteome</keyword>
<accession>A0A8T4J3R1</accession>
<evidence type="ECO:0000256" key="1">
    <source>
        <dbReference type="SAM" id="Phobius"/>
    </source>
</evidence>
<organism evidence="2 3">
    <name type="scientific">Streptomyces daliensis</name>
    <dbReference type="NCBI Taxonomy" id="299421"/>
    <lineage>
        <taxon>Bacteria</taxon>
        <taxon>Bacillati</taxon>
        <taxon>Actinomycetota</taxon>
        <taxon>Actinomycetes</taxon>
        <taxon>Kitasatosporales</taxon>
        <taxon>Streptomycetaceae</taxon>
        <taxon>Streptomyces</taxon>
    </lineage>
</organism>
<keyword evidence="1" id="KW-0472">Membrane</keyword>
<reference evidence="2" key="1">
    <citation type="submission" date="2021-04" db="EMBL/GenBank/DDBJ databases">
        <title>Sequencing of actinobacteria type strains.</title>
        <authorList>
            <person name="Nguyen G.-S."/>
            <person name="Wentzel A."/>
        </authorList>
    </citation>
    <scope>NUCLEOTIDE SEQUENCE</scope>
    <source>
        <strain evidence="2">DSM 42095</strain>
    </source>
</reference>
<dbReference type="EMBL" id="JAGSMN010002440">
    <property type="protein sequence ID" value="MBR7679236.1"/>
    <property type="molecule type" value="Genomic_DNA"/>
</dbReference>
<gene>
    <name evidence="2" type="ORF">KDA82_41180</name>
</gene>
<proteinExistence type="predicted"/>
<name>A0A8T4J3R1_9ACTN</name>
<feature type="non-terminal residue" evidence="2">
    <location>
        <position position="1"/>
    </location>
</feature>
<keyword evidence="1" id="KW-0812">Transmembrane</keyword>
<evidence type="ECO:0000313" key="3">
    <source>
        <dbReference type="Proteomes" id="UP000675554"/>
    </source>
</evidence>
<feature type="transmembrane region" description="Helical" evidence="1">
    <location>
        <begin position="30"/>
        <end position="50"/>
    </location>
</feature>
<evidence type="ECO:0000313" key="2">
    <source>
        <dbReference type="EMBL" id="MBR7679236.1"/>
    </source>
</evidence>
<feature type="non-terminal residue" evidence="2">
    <location>
        <position position="99"/>
    </location>
</feature>
<sequence length="99" mass="10579">YKTALMYLIMPMILLLPVLNQESVPILGDYTTTEAALVGTIGAIALFIGLGHPSNVFTARREALVLKRLRVSGVPAVAIFGGVFLVVLLFTLLIAALII</sequence>
<feature type="transmembrane region" description="Helical" evidence="1">
    <location>
        <begin position="71"/>
        <end position="98"/>
    </location>
</feature>